<reference evidence="1 2" key="1">
    <citation type="submission" date="2019-04" db="EMBL/GenBank/DDBJ databases">
        <title>Chromosome genome assembly for Takifugu flavidus.</title>
        <authorList>
            <person name="Xiao S."/>
        </authorList>
    </citation>
    <scope>NUCLEOTIDE SEQUENCE [LARGE SCALE GENOMIC DNA]</scope>
    <source>
        <strain evidence="1">HTHZ2018</strain>
        <tissue evidence="1">Muscle</tissue>
    </source>
</reference>
<dbReference type="Proteomes" id="UP000324091">
    <property type="component" value="Chromosome 4"/>
</dbReference>
<dbReference type="GO" id="GO:0045944">
    <property type="term" value="P:positive regulation of transcription by RNA polymerase II"/>
    <property type="evidence" value="ECO:0007669"/>
    <property type="project" value="TreeGrafter"/>
</dbReference>
<dbReference type="PANTHER" id="PTHR15974">
    <property type="entry name" value="CYTOKINE-LIKE PROTEIN 1"/>
    <property type="match status" value="1"/>
</dbReference>
<sequence length="201" mass="22495">MWSFQNNHVFLRPLNASSSVLSPDPHPSTTPPLDPEPVLLATVRGPSSGPSAAARLGTMKLAALLGLCCVLRLSGCAPPTCYSRALGLSKEVMTLLDKIHTSERTKTCAEVLPTIFLDVHNSCVTSKLRDFLYVVLNHPDQSCRKRPRMMLLKRKVQNLYTIITRLCYRDLVFFMDDCEAIDTGHGTPHYTEDRLQLLEER</sequence>
<name>A0A5C6N7C6_9TELE</name>
<gene>
    <name evidence="1" type="ORF">D4764_04G0003370</name>
</gene>
<dbReference type="Pfam" id="PF15153">
    <property type="entry name" value="CYTL1"/>
    <property type="match status" value="1"/>
</dbReference>
<evidence type="ECO:0000313" key="2">
    <source>
        <dbReference type="Proteomes" id="UP000324091"/>
    </source>
</evidence>
<accession>A0A5C6N7C6</accession>
<dbReference type="PANTHER" id="PTHR15974:SF0">
    <property type="entry name" value="CYTOKINE-LIKE PROTEIN 1"/>
    <property type="match status" value="1"/>
</dbReference>
<dbReference type="InterPro" id="IPR029253">
    <property type="entry name" value="CYTL1"/>
</dbReference>
<keyword evidence="2" id="KW-1185">Reference proteome</keyword>
<protein>
    <submittedName>
        <fullName evidence="1">Cytokine-like protein 1</fullName>
    </submittedName>
</protein>
<dbReference type="EMBL" id="RHFK02000017">
    <property type="protein sequence ID" value="TWW61690.1"/>
    <property type="molecule type" value="Genomic_DNA"/>
</dbReference>
<organism evidence="1 2">
    <name type="scientific">Takifugu flavidus</name>
    <name type="common">sansaifugu</name>
    <dbReference type="NCBI Taxonomy" id="433684"/>
    <lineage>
        <taxon>Eukaryota</taxon>
        <taxon>Metazoa</taxon>
        <taxon>Chordata</taxon>
        <taxon>Craniata</taxon>
        <taxon>Vertebrata</taxon>
        <taxon>Euteleostomi</taxon>
        <taxon>Actinopterygii</taxon>
        <taxon>Neopterygii</taxon>
        <taxon>Teleostei</taxon>
        <taxon>Neoteleostei</taxon>
        <taxon>Acanthomorphata</taxon>
        <taxon>Eupercaria</taxon>
        <taxon>Tetraodontiformes</taxon>
        <taxon>Tetradontoidea</taxon>
        <taxon>Tetraodontidae</taxon>
        <taxon>Takifugu</taxon>
    </lineage>
</organism>
<proteinExistence type="predicted"/>
<comment type="caution">
    <text evidence="1">The sequence shown here is derived from an EMBL/GenBank/DDBJ whole genome shotgun (WGS) entry which is preliminary data.</text>
</comment>
<dbReference type="AlphaFoldDB" id="A0A5C6N7C6"/>
<evidence type="ECO:0000313" key="1">
    <source>
        <dbReference type="EMBL" id="TWW61690.1"/>
    </source>
</evidence>